<dbReference type="OrthoDB" id="5835829at2759"/>
<dbReference type="AlphaFoldDB" id="A0A833R0H3"/>
<organism evidence="5 6">
    <name type="scientific">Carex littledalei</name>
    <dbReference type="NCBI Taxonomy" id="544730"/>
    <lineage>
        <taxon>Eukaryota</taxon>
        <taxon>Viridiplantae</taxon>
        <taxon>Streptophyta</taxon>
        <taxon>Embryophyta</taxon>
        <taxon>Tracheophyta</taxon>
        <taxon>Spermatophyta</taxon>
        <taxon>Magnoliopsida</taxon>
        <taxon>Liliopsida</taxon>
        <taxon>Poales</taxon>
        <taxon>Cyperaceae</taxon>
        <taxon>Cyperoideae</taxon>
        <taxon>Cariceae</taxon>
        <taxon>Carex</taxon>
        <taxon>Carex subgen. Euthyceras</taxon>
    </lineage>
</organism>
<evidence type="ECO:0000256" key="2">
    <source>
        <dbReference type="ARBA" id="ARBA00022679"/>
    </source>
</evidence>
<dbReference type="InterPro" id="IPR002213">
    <property type="entry name" value="UDP_glucos_trans"/>
</dbReference>
<dbReference type="InterPro" id="IPR050481">
    <property type="entry name" value="UDP-glycosyltransf_plant"/>
</dbReference>
<dbReference type="SUPFAM" id="SSF53756">
    <property type="entry name" value="UDP-Glycosyltransferase/glycogen phosphorylase"/>
    <property type="match status" value="1"/>
</dbReference>
<keyword evidence="2 3" id="KW-0808">Transferase</keyword>
<dbReference type="Pfam" id="PF00201">
    <property type="entry name" value="UDPGT"/>
    <property type="match status" value="1"/>
</dbReference>
<evidence type="ECO:0000256" key="1">
    <source>
        <dbReference type="ARBA" id="ARBA00009995"/>
    </source>
</evidence>
<dbReference type="PANTHER" id="PTHR48048:SF89">
    <property type="entry name" value="GLYCOSYLTRANSFERASE"/>
    <property type="match status" value="1"/>
</dbReference>
<dbReference type="FunFam" id="3.40.50.2000:FF:000020">
    <property type="entry name" value="Glycosyltransferase"/>
    <property type="match status" value="1"/>
</dbReference>
<dbReference type="Proteomes" id="UP000623129">
    <property type="component" value="Unassembled WGS sequence"/>
</dbReference>
<evidence type="ECO:0000256" key="4">
    <source>
        <dbReference type="RuleBase" id="RU362057"/>
    </source>
</evidence>
<sequence>MMKSKKVILYPSVFVGHIVPMVELAKQFVGHGISVTIPVMNVGSAPDLVSEICCNSNHPNISFHILPQIVTPLNPHPVPSVNLFNMMKLNNDSFRSFLIEQSQTSPISGVVLDMICVDALDVIYELGIPAYFFMASSAANLAVNFQLPTYFATRSIVGPLKDIGKTPLLFHGVPPLTASHLPHFSNEAFDPEKEQYKLLMNVFDRLPEGKGILVNSFESLESRAVMALKDGLCLSNRSTPSIYCIGPLITGQENKEEQQHPCLSWLDAQPKKSVVFLCFGSKGSFPIEQLKEIAIGLENSGQRFLWVVGSPPNHDTAMFFAPTAEPDLDILLPEGFLERTRDRGLIVKQWAPQVEVLKHEAVGGFVSHCGWNSTLEAVSFGVPMICWPLCVDQKINKVVLVEEMKIGIELKGYDEGFVQADELEAKVKWIIGSEGGAELRNRMMKVKESAIKAMKEGGSSFHAFAEFLECLN</sequence>
<dbReference type="Gene3D" id="3.40.50.2000">
    <property type="entry name" value="Glycogen Phosphorylase B"/>
    <property type="match status" value="2"/>
</dbReference>
<comment type="caution">
    <text evidence="5">The sequence shown here is derived from an EMBL/GenBank/DDBJ whole genome shotgun (WGS) entry which is preliminary data.</text>
</comment>
<evidence type="ECO:0000256" key="3">
    <source>
        <dbReference type="RuleBase" id="RU003718"/>
    </source>
</evidence>
<name>A0A833R0H3_9POAL</name>
<reference evidence="5" key="1">
    <citation type="submission" date="2020-01" db="EMBL/GenBank/DDBJ databases">
        <title>Genome sequence of Kobresia littledalei, the first chromosome-level genome in the family Cyperaceae.</title>
        <authorList>
            <person name="Qu G."/>
        </authorList>
    </citation>
    <scope>NUCLEOTIDE SEQUENCE</scope>
    <source>
        <strain evidence="5">C.B.Clarke</strain>
        <tissue evidence="5">Leaf</tissue>
    </source>
</reference>
<dbReference type="GO" id="GO:0035251">
    <property type="term" value="F:UDP-glucosyltransferase activity"/>
    <property type="evidence" value="ECO:0007669"/>
    <property type="project" value="InterPro"/>
</dbReference>
<evidence type="ECO:0000313" key="6">
    <source>
        <dbReference type="Proteomes" id="UP000623129"/>
    </source>
</evidence>
<protein>
    <recommendedName>
        <fullName evidence="4">Glycosyltransferase</fullName>
        <ecNumber evidence="4">2.4.1.-</ecNumber>
    </recommendedName>
</protein>
<dbReference type="EC" id="2.4.1.-" evidence="4"/>
<dbReference type="CDD" id="cd03784">
    <property type="entry name" value="GT1_Gtf-like"/>
    <property type="match status" value="1"/>
</dbReference>
<accession>A0A833R0H3</accession>
<keyword evidence="3" id="KW-0328">Glycosyltransferase</keyword>
<dbReference type="PROSITE" id="PS00375">
    <property type="entry name" value="UDPGT"/>
    <property type="match status" value="1"/>
</dbReference>
<dbReference type="InterPro" id="IPR035595">
    <property type="entry name" value="UDP_glycos_trans_CS"/>
</dbReference>
<dbReference type="PANTHER" id="PTHR48048">
    <property type="entry name" value="GLYCOSYLTRANSFERASE"/>
    <property type="match status" value="1"/>
</dbReference>
<evidence type="ECO:0000313" key="5">
    <source>
        <dbReference type="EMBL" id="KAF3336280.1"/>
    </source>
</evidence>
<gene>
    <name evidence="5" type="ORF">FCM35_KLT18866</name>
</gene>
<proteinExistence type="inferred from homology"/>
<comment type="similarity">
    <text evidence="1 3">Belongs to the UDP-glycosyltransferase family.</text>
</comment>
<keyword evidence="6" id="KW-1185">Reference proteome</keyword>
<dbReference type="EMBL" id="SWLB01000007">
    <property type="protein sequence ID" value="KAF3336280.1"/>
    <property type="molecule type" value="Genomic_DNA"/>
</dbReference>